<dbReference type="AlphaFoldDB" id="A0A939MFT7"/>
<dbReference type="EMBL" id="JAGEMI010000001">
    <property type="protein sequence ID" value="MBO1868458.1"/>
    <property type="molecule type" value="Genomic_DNA"/>
</dbReference>
<sequence length="222" mass="24433">MKRTDANEAAPLVDRMLALLLSFVPAKGHAGLDARTAIGDTRVNAYKLLIEDAIGPPLDNCFDQARQAGITWQQLVTVRGHIEREKPVSLGAVLLQNAGIRLCLATEGYILAGMTFVSRQQVDAIKAALFQPFQDAEEIAADDMDQMTFQSLITLHGAITNHLVQTALPLPRMLKYQFFKPLPSLVMAYKLYDDASRAEELRDENKVVHPAFCPMLGEALSA</sequence>
<accession>A0A939MFT7</accession>
<protein>
    <submittedName>
        <fullName evidence="1">Uncharacterized protein</fullName>
    </submittedName>
</protein>
<reference evidence="2 3" key="2">
    <citation type="journal article" date="2022" name="Int. J. Syst. Evol. Microbiol.">
        <title>Strains of Bradyrhizobium barranii sp. nov. associated with legumes native to Canada are symbionts of soybeans and belong to different subspecies (subsp. barranii subsp. nov. and subsp. apii subsp. nov.) and symbiovars (sv. glycinearum and sv. septentrionale).</title>
        <authorList>
            <person name="Bromfield E.S.P."/>
            <person name="Cloutier S."/>
            <person name="Wasai-Hara S."/>
            <person name="Minamisawa K."/>
        </authorList>
    </citation>
    <scope>NUCLEOTIDE SEQUENCE [LARGE SCALE GENOMIC DNA]</scope>
    <source>
        <strain evidence="2 3">144S4</strain>
    </source>
</reference>
<name>A0A939MFT7_9BRAD</name>
<dbReference type="RefSeq" id="WP_208088932.1">
    <property type="nucleotide sequence ID" value="NZ_CP086136.1"/>
</dbReference>
<organism evidence="1">
    <name type="scientific">Bradyrhizobium barranii subsp. barranii</name>
    <dbReference type="NCBI Taxonomy" id="2823807"/>
    <lineage>
        <taxon>Bacteria</taxon>
        <taxon>Pseudomonadati</taxon>
        <taxon>Pseudomonadota</taxon>
        <taxon>Alphaproteobacteria</taxon>
        <taxon>Hyphomicrobiales</taxon>
        <taxon>Nitrobacteraceae</taxon>
        <taxon>Bradyrhizobium</taxon>
        <taxon>Bradyrhizobium barranii</taxon>
    </lineage>
</organism>
<proteinExistence type="predicted"/>
<dbReference type="EMBL" id="CP086136">
    <property type="protein sequence ID" value="UEM11972.1"/>
    <property type="molecule type" value="Genomic_DNA"/>
</dbReference>
<evidence type="ECO:0000313" key="3">
    <source>
        <dbReference type="Proteomes" id="UP000664702"/>
    </source>
</evidence>
<evidence type="ECO:0000313" key="1">
    <source>
        <dbReference type="EMBL" id="MBO1868458.1"/>
    </source>
</evidence>
<dbReference type="Proteomes" id="UP000664702">
    <property type="component" value="Chromosome"/>
</dbReference>
<evidence type="ECO:0000313" key="2">
    <source>
        <dbReference type="EMBL" id="UEM11972.1"/>
    </source>
</evidence>
<dbReference type="KEGG" id="bban:J4G43_047285"/>
<reference evidence="1" key="1">
    <citation type="submission" date="2021-03" db="EMBL/GenBank/DDBJ databases">
        <title>Whole Genome Sequence of Bradyrhizobium sp. Strain 144S4.</title>
        <authorList>
            <person name="Bromfield E.S.P."/>
            <person name="Cloutier S."/>
        </authorList>
    </citation>
    <scope>NUCLEOTIDE SEQUENCE [LARGE SCALE GENOMIC DNA]</scope>
    <source>
        <strain evidence="1">144S4</strain>
    </source>
</reference>
<gene>
    <name evidence="2" type="ORF">J4G43_047285</name>
    <name evidence="1" type="ORF">J4G43_48990</name>
</gene>